<name>A0A839U5R2_9HYPH</name>
<accession>A0A839U5R2</accession>
<dbReference type="PANTHER" id="PTHR11614">
    <property type="entry name" value="PHOSPHOLIPASE-RELATED"/>
    <property type="match status" value="1"/>
</dbReference>
<evidence type="ECO:0000259" key="1">
    <source>
        <dbReference type="Pfam" id="PF12146"/>
    </source>
</evidence>
<dbReference type="GO" id="GO:0106435">
    <property type="term" value="F:carboxylesterase activity"/>
    <property type="evidence" value="ECO:0007669"/>
    <property type="project" value="UniProtKB-EC"/>
</dbReference>
<keyword evidence="2" id="KW-0378">Hydrolase</keyword>
<dbReference type="SUPFAM" id="SSF53474">
    <property type="entry name" value="alpha/beta-Hydrolases"/>
    <property type="match status" value="1"/>
</dbReference>
<sequence>MQIADPFGYFMEGTNGKGVLLVHGLTGAPTEMRLVARQLNRRGYTVYAPLLAGHGGDVYRLRGTRWQDWLGSVEQAVEQLTAYTNEIFAAGICVGGKLALLAAHEQPGMLKAVAIYSPCFLYDGWNVPFYYPLLSRNITWLAHVPFLDRLNFNETSALGVKDQRMRRMMENMSKEGVIEKFPGKGLVEMYRLGRALKRELPHMMTPTLILHSREDDLSSPAHARYISDHIGAPNELRWINDSYHMIHLDRQHRQVANLTADYFGVSHVSDRL</sequence>
<feature type="domain" description="Serine aminopeptidase S33" evidence="1">
    <location>
        <begin position="19"/>
        <end position="250"/>
    </location>
</feature>
<dbReference type="Proteomes" id="UP000554520">
    <property type="component" value="Unassembled WGS sequence"/>
</dbReference>
<dbReference type="PIRSF" id="PIRSF017388">
    <property type="entry name" value="Esterase_lipase"/>
    <property type="match status" value="1"/>
</dbReference>
<dbReference type="InterPro" id="IPR051044">
    <property type="entry name" value="MAG_DAG_Lipase"/>
</dbReference>
<keyword evidence="3" id="KW-1185">Reference proteome</keyword>
<comment type="caution">
    <text evidence="2">The sequence shown here is derived from an EMBL/GenBank/DDBJ whole genome shotgun (WGS) entry which is preliminary data.</text>
</comment>
<dbReference type="InterPro" id="IPR022742">
    <property type="entry name" value="Hydrolase_4"/>
</dbReference>
<dbReference type="AlphaFoldDB" id="A0A839U5R2"/>
<dbReference type="InterPro" id="IPR012354">
    <property type="entry name" value="Esterase_lipase"/>
</dbReference>
<evidence type="ECO:0000313" key="2">
    <source>
        <dbReference type="EMBL" id="MBB3145354.1"/>
    </source>
</evidence>
<evidence type="ECO:0000313" key="3">
    <source>
        <dbReference type="Proteomes" id="UP000554520"/>
    </source>
</evidence>
<dbReference type="Pfam" id="PF12146">
    <property type="entry name" value="Hydrolase_4"/>
    <property type="match status" value="1"/>
</dbReference>
<protein>
    <submittedName>
        <fullName evidence="2">Carboxylesterase</fullName>
        <ecNumber evidence="2">3.1.1.1</ecNumber>
    </submittedName>
</protein>
<proteinExistence type="predicted"/>
<dbReference type="EC" id="3.1.1.1" evidence="2"/>
<reference evidence="2 3" key="1">
    <citation type="submission" date="2020-08" db="EMBL/GenBank/DDBJ databases">
        <title>Genomic Encyclopedia of Type Strains, Phase III (KMG-III): the genomes of soil and plant-associated and newly described type strains.</title>
        <authorList>
            <person name="Whitman W."/>
        </authorList>
    </citation>
    <scope>NUCLEOTIDE SEQUENCE [LARGE SCALE GENOMIC DNA]</scope>
    <source>
        <strain evidence="2 3">CECT 7015</strain>
    </source>
</reference>
<dbReference type="EMBL" id="JACHXN010000004">
    <property type="protein sequence ID" value="MBB3145354.1"/>
    <property type="molecule type" value="Genomic_DNA"/>
</dbReference>
<dbReference type="RefSeq" id="WP_112532668.1">
    <property type="nucleotide sequence ID" value="NZ_JACHXN010000004.1"/>
</dbReference>
<organism evidence="2 3">
    <name type="scientific">Phyllobacterium trifolii</name>
    <dbReference type="NCBI Taxonomy" id="300193"/>
    <lineage>
        <taxon>Bacteria</taxon>
        <taxon>Pseudomonadati</taxon>
        <taxon>Pseudomonadota</taxon>
        <taxon>Alphaproteobacteria</taxon>
        <taxon>Hyphomicrobiales</taxon>
        <taxon>Phyllobacteriaceae</taxon>
        <taxon>Phyllobacterium</taxon>
    </lineage>
</organism>
<dbReference type="InterPro" id="IPR029058">
    <property type="entry name" value="AB_hydrolase_fold"/>
</dbReference>
<dbReference type="Gene3D" id="3.40.50.1820">
    <property type="entry name" value="alpha/beta hydrolase"/>
    <property type="match status" value="1"/>
</dbReference>
<gene>
    <name evidence="2" type="ORF">FHS21_001759</name>
</gene>